<dbReference type="EMBL" id="NAJN01002295">
    <property type="protein sequence ID" value="TKA54703.1"/>
    <property type="molecule type" value="Genomic_DNA"/>
</dbReference>
<evidence type="ECO:0000256" key="3">
    <source>
        <dbReference type="ARBA" id="ARBA00022771"/>
    </source>
</evidence>
<comment type="caution">
    <text evidence="8">The sequence shown here is derived from an EMBL/GenBank/DDBJ whole genome shotgun (WGS) entry which is preliminary data.</text>
</comment>
<keyword evidence="5" id="KW-0539">Nucleus</keyword>
<dbReference type="Proteomes" id="UP000308768">
    <property type="component" value="Unassembled WGS sequence"/>
</dbReference>
<evidence type="ECO:0000256" key="5">
    <source>
        <dbReference type="ARBA" id="ARBA00023242"/>
    </source>
</evidence>
<proteinExistence type="predicted"/>
<dbReference type="InterPro" id="IPR012337">
    <property type="entry name" value="RNaseH-like_sf"/>
</dbReference>
<feature type="domain" description="HAT C-terminal dimerisation" evidence="7">
    <location>
        <begin position="517"/>
        <end position="599"/>
    </location>
</feature>
<evidence type="ECO:0000259" key="7">
    <source>
        <dbReference type="Pfam" id="PF05699"/>
    </source>
</evidence>
<evidence type="ECO:0000256" key="6">
    <source>
        <dbReference type="SAM" id="MobiDB-lite"/>
    </source>
</evidence>
<keyword evidence="2" id="KW-0479">Metal-binding</keyword>
<keyword evidence="3" id="KW-0863">Zinc-finger</keyword>
<dbReference type="Pfam" id="PF05699">
    <property type="entry name" value="Dimer_Tnp_hAT"/>
    <property type="match status" value="2"/>
</dbReference>
<dbReference type="InterPro" id="IPR008906">
    <property type="entry name" value="HATC_C_dom"/>
</dbReference>
<gene>
    <name evidence="8" type="ORF">B0A49_13065</name>
</gene>
<evidence type="ECO:0000256" key="4">
    <source>
        <dbReference type="ARBA" id="ARBA00022833"/>
    </source>
</evidence>
<organism evidence="8 9">
    <name type="scientific">Cryomyces minteri</name>
    <dbReference type="NCBI Taxonomy" id="331657"/>
    <lineage>
        <taxon>Eukaryota</taxon>
        <taxon>Fungi</taxon>
        <taxon>Dikarya</taxon>
        <taxon>Ascomycota</taxon>
        <taxon>Pezizomycotina</taxon>
        <taxon>Dothideomycetes</taxon>
        <taxon>Dothideomycetes incertae sedis</taxon>
        <taxon>Cryomyces</taxon>
    </lineage>
</organism>
<name>A0A4U0VYK9_9PEZI</name>
<accession>A0A4U0VYK9</accession>
<keyword evidence="4" id="KW-0862">Zinc</keyword>
<dbReference type="GO" id="GO:0005634">
    <property type="term" value="C:nucleus"/>
    <property type="evidence" value="ECO:0007669"/>
    <property type="project" value="UniProtKB-SubCell"/>
</dbReference>
<dbReference type="GO" id="GO:0046983">
    <property type="term" value="F:protein dimerization activity"/>
    <property type="evidence" value="ECO:0007669"/>
    <property type="project" value="InterPro"/>
</dbReference>
<dbReference type="AlphaFoldDB" id="A0A4U0VYK9"/>
<keyword evidence="9" id="KW-1185">Reference proteome</keyword>
<dbReference type="InterPro" id="IPR052035">
    <property type="entry name" value="ZnF_BED_domain_contain"/>
</dbReference>
<evidence type="ECO:0000256" key="2">
    <source>
        <dbReference type="ARBA" id="ARBA00022723"/>
    </source>
</evidence>
<protein>
    <recommendedName>
        <fullName evidence="7">HAT C-terminal dimerisation domain-containing protein</fullName>
    </recommendedName>
</protein>
<evidence type="ECO:0000313" key="8">
    <source>
        <dbReference type="EMBL" id="TKA54703.1"/>
    </source>
</evidence>
<dbReference type="GO" id="GO:0008270">
    <property type="term" value="F:zinc ion binding"/>
    <property type="evidence" value="ECO:0007669"/>
    <property type="project" value="UniProtKB-KW"/>
</dbReference>
<feature type="region of interest" description="Disordered" evidence="6">
    <location>
        <begin position="24"/>
        <end position="62"/>
    </location>
</feature>
<dbReference type="OrthoDB" id="3942700at2759"/>
<reference evidence="8 9" key="1">
    <citation type="submission" date="2017-03" db="EMBL/GenBank/DDBJ databases">
        <title>Genomes of endolithic fungi from Antarctica.</title>
        <authorList>
            <person name="Coleine C."/>
            <person name="Masonjones S."/>
            <person name="Stajich J.E."/>
        </authorList>
    </citation>
    <scope>NUCLEOTIDE SEQUENCE [LARGE SCALE GENOMIC DNA]</scope>
    <source>
        <strain evidence="8 9">CCFEE 5187</strain>
    </source>
</reference>
<feature type="compositionally biased region" description="Low complexity" evidence="6">
    <location>
        <begin position="29"/>
        <end position="41"/>
    </location>
</feature>
<evidence type="ECO:0000313" key="9">
    <source>
        <dbReference type="Proteomes" id="UP000308768"/>
    </source>
</evidence>
<feature type="compositionally biased region" description="Basic and acidic residues" evidence="6">
    <location>
        <begin position="52"/>
        <end position="62"/>
    </location>
</feature>
<evidence type="ECO:0000256" key="1">
    <source>
        <dbReference type="ARBA" id="ARBA00004123"/>
    </source>
</evidence>
<dbReference type="PANTHER" id="PTHR46481:SF10">
    <property type="entry name" value="ZINC FINGER BED DOMAIN-CONTAINING PROTEIN 39"/>
    <property type="match status" value="1"/>
</dbReference>
<feature type="domain" description="HAT C-terminal dimerisation" evidence="7">
    <location>
        <begin position="784"/>
        <end position="832"/>
    </location>
</feature>
<comment type="subcellular location">
    <subcellularLocation>
        <location evidence="1">Nucleus</location>
    </subcellularLocation>
</comment>
<dbReference type="SUPFAM" id="SSF53098">
    <property type="entry name" value="Ribonuclease H-like"/>
    <property type="match status" value="2"/>
</dbReference>
<dbReference type="PANTHER" id="PTHR46481">
    <property type="entry name" value="ZINC FINGER BED DOMAIN-CONTAINING PROTEIN 4"/>
    <property type="match status" value="1"/>
</dbReference>
<sequence>MAPKHPLDDDEATSMISSLESPLFDDFKASTPSSTTSATSSVKKQRTSASKTWEEAREPHGEEPLRNAFKQRYWYCKHCIIHPFRSHNTQGARIHLASKHQVHITEDVDKTKADTQARLESTLDKQKEKKAVRMKETADRTLFEAVDRAAFNEALCQLICLRNLPFNCVEWPELRALLITVNYAADDVFCDSHTTVSHLLLRSFTAHRSVIAQKLYHALSKIHFTVDAWTAPNHTAYQAIVAHFVDESGSLQKALLALPEHRGRHGGEEQAAAFMEVIKAYNITHKLGYVTGDNHGSNDKMCRLVSAALLELDEPRKWDPVQHRIRCHGHVVNLASQAFLFARDPEAIDIPIAEAEADESNSTPADENLAKRLKKAEATNWRNQATLDLTLKSMDFLIKHYERSKSKHAGNLDLSSSIITSWLVFDKYYNLTDATPAYAAALLLHPSRREQYLIGYWKREWQEAAIEAVKKLWETQYKDRVLTHTTTLSTTGVEPDEYDLFEAQLQRDLESSAVKDELQRFIKADPIKIVTTALSWWLHPERREAFPNLSCMAIDILSIPAMSAEAERIFSGARRTISWERARLGAANVERTECLKSWIRNGLVSIDNPDDVLSADDWHELTELLALLKPLKMESKHVQSDPYDCQHGTLHEALTSIDFLMSKLESFKEQHKHLPSSHLKACINLGWKKLNKYYLLSDQTSAYRAAIVLHPHYKMGWFYKHWSDLHKDWIGQAKEAVEELYKDYCRRHSDEVQAPAKPTKELDGFTRYNTLDDDDDGLDELERHMAFDLLATPASSAADERQFSKAGHVLNEERFNTLDDLAEAYQCLKSWYEQDLVDEIDTGGSEPNALATPLPTVEID</sequence>